<dbReference type="Proteomes" id="UP000820818">
    <property type="component" value="Linkage Group LG2"/>
</dbReference>
<dbReference type="InterPro" id="IPR011011">
    <property type="entry name" value="Znf_FYVE_PHD"/>
</dbReference>
<dbReference type="PROSITE" id="PS50868">
    <property type="entry name" value="POST_SET"/>
    <property type="match status" value="1"/>
</dbReference>
<evidence type="ECO:0000256" key="12">
    <source>
        <dbReference type="ARBA" id="ARBA00023242"/>
    </source>
</evidence>
<dbReference type="Gene3D" id="2.30.30.140">
    <property type="match status" value="2"/>
</dbReference>
<evidence type="ECO:0000256" key="13">
    <source>
        <dbReference type="PROSITE-ProRule" id="PRU00146"/>
    </source>
</evidence>
<dbReference type="InterPro" id="IPR041306">
    <property type="entry name" value="C5HCH"/>
</dbReference>
<evidence type="ECO:0000259" key="19">
    <source>
        <dbReference type="PROSITE" id="PS51215"/>
    </source>
</evidence>
<dbReference type="InterPro" id="IPR019787">
    <property type="entry name" value="Znf_PHD-finger"/>
</dbReference>
<dbReference type="Pfam" id="PF22908">
    <property type="entry name" value="PHD_NSD"/>
    <property type="match status" value="1"/>
</dbReference>
<dbReference type="PROSITE" id="PS50812">
    <property type="entry name" value="PWWP"/>
    <property type="match status" value="2"/>
</dbReference>
<dbReference type="GO" id="GO:0008270">
    <property type="term" value="F:zinc ion binding"/>
    <property type="evidence" value="ECO:0007669"/>
    <property type="project" value="UniProtKB-KW"/>
</dbReference>
<evidence type="ECO:0000256" key="1">
    <source>
        <dbReference type="ARBA" id="ARBA00004123"/>
    </source>
</evidence>
<comment type="caution">
    <text evidence="20">The sequence shown here is derived from an EMBL/GenBank/DDBJ whole genome shotgun (WGS) entry which is preliminary data.</text>
</comment>
<keyword evidence="8" id="KW-0479">Metal-binding</keyword>
<feature type="domain" description="PWWP" evidence="17">
    <location>
        <begin position="157"/>
        <end position="223"/>
    </location>
</feature>
<dbReference type="Pfam" id="PF17982">
    <property type="entry name" value="C5HCH"/>
    <property type="match status" value="1"/>
</dbReference>
<dbReference type="CDD" id="cd19173">
    <property type="entry name" value="SET_NSD"/>
    <property type="match status" value="1"/>
</dbReference>
<feature type="domain" description="AWS" evidence="19">
    <location>
        <begin position="743"/>
        <end position="794"/>
    </location>
</feature>
<dbReference type="PROSITE" id="PS50280">
    <property type="entry name" value="SET"/>
    <property type="match status" value="1"/>
</dbReference>
<reference evidence="20 21" key="1">
    <citation type="submission" date="2022-05" db="EMBL/GenBank/DDBJ databases">
        <title>A multi-omics perspective on studying reproductive biology in Daphnia sinensis.</title>
        <authorList>
            <person name="Jia J."/>
        </authorList>
    </citation>
    <scope>NUCLEOTIDE SEQUENCE [LARGE SCALE GENOMIC DNA]</scope>
    <source>
        <strain evidence="20 21">WSL</strain>
    </source>
</reference>
<evidence type="ECO:0000256" key="9">
    <source>
        <dbReference type="ARBA" id="ARBA00022771"/>
    </source>
</evidence>
<feature type="domain" description="PWWP" evidence="17">
    <location>
        <begin position="609"/>
        <end position="671"/>
    </location>
</feature>
<protein>
    <submittedName>
        <fullName evidence="20">Mes-4-like protein</fullName>
    </submittedName>
</protein>
<dbReference type="InterPro" id="IPR006560">
    <property type="entry name" value="AWS_dom"/>
</dbReference>
<dbReference type="PROSITE" id="PS50016">
    <property type="entry name" value="ZF_PHD_2"/>
    <property type="match status" value="2"/>
</dbReference>
<keyword evidence="9 13" id="KW-0863">Zinc-finger</keyword>
<feature type="domain" description="PHD-type" evidence="15">
    <location>
        <begin position="975"/>
        <end position="1022"/>
    </location>
</feature>
<dbReference type="PROSITE" id="PS51215">
    <property type="entry name" value="AWS"/>
    <property type="match status" value="1"/>
</dbReference>
<feature type="region of interest" description="Disordered" evidence="14">
    <location>
        <begin position="292"/>
        <end position="322"/>
    </location>
</feature>
<keyword evidence="5" id="KW-0489">Methyltransferase</keyword>
<keyword evidence="10" id="KW-0862">Zinc</keyword>
<accession>A0AAD5KYC2</accession>
<dbReference type="SUPFAM" id="SSF63748">
    <property type="entry name" value="Tudor/PWWP/MBT"/>
    <property type="match status" value="2"/>
</dbReference>
<comment type="subcellular location">
    <subcellularLocation>
        <location evidence="2">Chromosome</location>
    </subcellularLocation>
    <subcellularLocation>
        <location evidence="1">Nucleus</location>
    </subcellularLocation>
</comment>
<dbReference type="AlphaFoldDB" id="A0AAD5KYC2"/>
<evidence type="ECO:0000256" key="2">
    <source>
        <dbReference type="ARBA" id="ARBA00004286"/>
    </source>
</evidence>
<dbReference type="InterPro" id="IPR019786">
    <property type="entry name" value="Zinc_finger_PHD-type_CS"/>
</dbReference>
<dbReference type="InterPro" id="IPR003616">
    <property type="entry name" value="Post-SET_dom"/>
</dbReference>
<dbReference type="GO" id="GO:0140938">
    <property type="term" value="F:histone H3 methyltransferase activity"/>
    <property type="evidence" value="ECO:0007669"/>
    <property type="project" value="UniProtKB-ARBA"/>
</dbReference>
<dbReference type="GO" id="GO:0032259">
    <property type="term" value="P:methylation"/>
    <property type="evidence" value="ECO:0007669"/>
    <property type="project" value="UniProtKB-KW"/>
</dbReference>
<dbReference type="CDD" id="cd15566">
    <property type="entry name" value="PHD3_NSD"/>
    <property type="match status" value="1"/>
</dbReference>
<evidence type="ECO:0000256" key="5">
    <source>
        <dbReference type="ARBA" id="ARBA00022603"/>
    </source>
</evidence>
<evidence type="ECO:0000256" key="6">
    <source>
        <dbReference type="ARBA" id="ARBA00022679"/>
    </source>
</evidence>
<evidence type="ECO:0000313" key="20">
    <source>
        <dbReference type="EMBL" id="KAI9562707.1"/>
    </source>
</evidence>
<dbReference type="CDD" id="cd20144">
    <property type="entry name" value="PWWP_NSD_rpt1"/>
    <property type="match status" value="1"/>
</dbReference>
<dbReference type="GO" id="GO:0016279">
    <property type="term" value="F:protein-lysine N-methyltransferase activity"/>
    <property type="evidence" value="ECO:0007669"/>
    <property type="project" value="UniProtKB-ARBA"/>
</dbReference>
<dbReference type="PANTHER" id="PTHR22884">
    <property type="entry name" value="SET DOMAIN PROTEINS"/>
    <property type="match status" value="1"/>
</dbReference>
<feature type="compositionally biased region" description="Basic and acidic residues" evidence="14">
    <location>
        <begin position="40"/>
        <end position="50"/>
    </location>
</feature>
<evidence type="ECO:0000259" key="18">
    <source>
        <dbReference type="PROSITE" id="PS50868"/>
    </source>
</evidence>
<evidence type="ECO:0000256" key="10">
    <source>
        <dbReference type="ARBA" id="ARBA00022833"/>
    </source>
</evidence>
<dbReference type="InterPro" id="IPR001214">
    <property type="entry name" value="SET_dom"/>
</dbReference>
<dbReference type="Pfam" id="PF00855">
    <property type="entry name" value="PWWP"/>
    <property type="match status" value="2"/>
</dbReference>
<dbReference type="FunFam" id="3.30.40.10:FF:000025">
    <property type="entry name" value="Histone-lysine N-methyltransferase"/>
    <property type="match status" value="1"/>
</dbReference>
<dbReference type="Gene3D" id="2.170.270.10">
    <property type="entry name" value="SET domain"/>
    <property type="match status" value="1"/>
</dbReference>
<evidence type="ECO:0000256" key="11">
    <source>
        <dbReference type="ARBA" id="ARBA00022853"/>
    </source>
</evidence>
<evidence type="ECO:0000313" key="21">
    <source>
        <dbReference type="Proteomes" id="UP000820818"/>
    </source>
</evidence>
<dbReference type="CDD" id="cd15568">
    <property type="entry name" value="PHD5_NSD"/>
    <property type="match status" value="1"/>
</dbReference>
<feature type="domain" description="Post-SET" evidence="18">
    <location>
        <begin position="927"/>
        <end position="943"/>
    </location>
</feature>
<evidence type="ECO:0000256" key="14">
    <source>
        <dbReference type="SAM" id="MobiDB-lite"/>
    </source>
</evidence>
<dbReference type="SMART" id="SM00570">
    <property type="entry name" value="AWS"/>
    <property type="match status" value="1"/>
</dbReference>
<gene>
    <name evidence="20" type="ORF">GHT06_010161</name>
</gene>
<keyword evidence="11" id="KW-0156">Chromatin regulator</keyword>
<evidence type="ECO:0000256" key="4">
    <source>
        <dbReference type="ARBA" id="ARBA00022553"/>
    </source>
</evidence>
<feature type="compositionally biased region" description="Basic and acidic residues" evidence="14">
    <location>
        <begin position="292"/>
        <end position="306"/>
    </location>
</feature>
<dbReference type="Pfam" id="PF00856">
    <property type="entry name" value="SET"/>
    <property type="match status" value="1"/>
</dbReference>
<dbReference type="PROSITE" id="PS01359">
    <property type="entry name" value="ZF_PHD_1"/>
    <property type="match status" value="1"/>
</dbReference>
<dbReference type="GO" id="GO:0005634">
    <property type="term" value="C:nucleus"/>
    <property type="evidence" value="ECO:0007669"/>
    <property type="project" value="UniProtKB-SubCell"/>
</dbReference>
<sequence length="1099" mass="124493">MNDKNEKSRRLMLISKWKSLSRKSLLLQRSSTPEIQPEPHNTENAKRNSKTREYLTPITNEPTSIIGKQPLPVVDTKSLSRICEDKENKLLASDNLQLHLKSNNLKVDTVATNDGVIDDRTNQLEAVANHKDNIEGKIQPEAVAATADIDLSLPFVIGDLVWAYISGYPLWPSLITQDPLECLYTKTRMTAKTEIRLFHVEFFGDNGSRSWLSANVLFPFNGGVEELLKDKNGFLKHVLSKSKIFKSLQQAIKTGRKNWQLALLEARQVMPSSREQRLILFRKLLQSKQEEQIKRKRKSVDDSADRKSKRQRKSKESLENHVSLEEQQPVVLAESIQTPSDVSEKLEEITCPDDNLAEVVLPNGADKDVQKKRDKEMRVDVCECCGSREGQTLSCNKCRLVYHPECIEKDLKVLPNFETFLCLNCDPSTESKCCLCEQSEGTMLSCSFKLCGRHYHHNCLKLFHTPSVKQEKSAAQFTCPAHYCHTCVADLNELHQAEKKLVRCIYCPTAYHQSEKCLAAGSVQLSNTQMKCFKHVENREVAKKSKKEKKMNVPIHYNVNWCLVCSEGGSLICCERCPSSFHTRCAGLETEPDGSFLCCECTSGKTILYGDIVWVKMSTYRWWPGRVYPLDEIPPKHQKYQPKAGEFLVYFYGSNNSAFVYRGQVFLYQDGDQGCKAKTKNKLGDDFNKALEDVTPVFQMRKQVLAEQTAERRAKINIKPPHYNKIRSNKPVGKVRMQDSSPYSSSLCDCEVTEGQPTCGSDTECLNRILLFECDPNLCAGGKLCQNQRFQQRLSPPLYPFSTGGKGWGLKSQADIKKGDFVIEYVGEIIDNTEFRRRLKAKQDAQDEAYYFLTLDNNRMIDAGPSGNLARFMNHSCQPNCETQKWTVLGDTRIGLFAMVDIPAHSELTFNYQLECAQDVANESNQRQQPCHCGAPNCAGFIGAKPKQLKVEKIKSIKAKKKKQQRKLEKEKVAEDFCFRCTEGGHLVVCDFKNCSKVYHLECLKLSAPPKGQWTCPWHHCDVCGRKSTQFCSVCPNSLCSTHAIEVDMQSHDQLGLICNEHSQEETNFFVKRLLEEDTATVATISPEPSTSLSETSSC</sequence>
<evidence type="ECO:0000256" key="3">
    <source>
        <dbReference type="ARBA" id="ARBA00022454"/>
    </source>
</evidence>
<dbReference type="SUPFAM" id="SSF82199">
    <property type="entry name" value="SET domain"/>
    <property type="match status" value="1"/>
</dbReference>
<keyword evidence="4" id="KW-0597">Phosphoprotein</keyword>
<dbReference type="SMART" id="SM00293">
    <property type="entry name" value="PWWP"/>
    <property type="match status" value="2"/>
</dbReference>
<feature type="region of interest" description="Disordered" evidence="14">
    <location>
        <begin position="29"/>
        <end position="50"/>
    </location>
</feature>
<organism evidence="20 21">
    <name type="scientific">Daphnia sinensis</name>
    <dbReference type="NCBI Taxonomy" id="1820382"/>
    <lineage>
        <taxon>Eukaryota</taxon>
        <taxon>Metazoa</taxon>
        <taxon>Ecdysozoa</taxon>
        <taxon>Arthropoda</taxon>
        <taxon>Crustacea</taxon>
        <taxon>Branchiopoda</taxon>
        <taxon>Diplostraca</taxon>
        <taxon>Cladocera</taxon>
        <taxon>Anomopoda</taxon>
        <taxon>Daphniidae</taxon>
        <taxon>Daphnia</taxon>
        <taxon>Daphnia similis group</taxon>
    </lineage>
</organism>
<dbReference type="SMART" id="SM00249">
    <property type="entry name" value="PHD"/>
    <property type="match status" value="5"/>
</dbReference>
<dbReference type="Pfam" id="PF17907">
    <property type="entry name" value="AWS"/>
    <property type="match status" value="1"/>
</dbReference>
<evidence type="ECO:0000256" key="7">
    <source>
        <dbReference type="ARBA" id="ARBA00022691"/>
    </source>
</evidence>
<dbReference type="FunFam" id="2.30.30.140:FF:000099">
    <property type="entry name" value="Histone-lysine N-methyltransferase"/>
    <property type="match status" value="1"/>
</dbReference>
<dbReference type="InterPro" id="IPR055198">
    <property type="entry name" value="NSD_PHD"/>
</dbReference>
<evidence type="ECO:0000259" key="16">
    <source>
        <dbReference type="PROSITE" id="PS50280"/>
    </source>
</evidence>
<name>A0AAD5KYC2_9CRUS</name>
<dbReference type="InterPro" id="IPR046341">
    <property type="entry name" value="SET_dom_sf"/>
</dbReference>
<evidence type="ECO:0000259" key="17">
    <source>
        <dbReference type="PROSITE" id="PS50812"/>
    </source>
</evidence>
<evidence type="ECO:0000259" key="15">
    <source>
        <dbReference type="PROSITE" id="PS50016"/>
    </source>
</evidence>
<evidence type="ECO:0000256" key="8">
    <source>
        <dbReference type="ARBA" id="ARBA00022723"/>
    </source>
</evidence>
<dbReference type="Gene3D" id="3.30.40.10">
    <property type="entry name" value="Zinc/RING finger domain, C3HC4 (zinc finger)"/>
    <property type="match status" value="4"/>
</dbReference>
<dbReference type="SMART" id="SM00508">
    <property type="entry name" value="PostSET"/>
    <property type="match status" value="1"/>
</dbReference>
<dbReference type="SUPFAM" id="SSF57903">
    <property type="entry name" value="FYVE/PHD zinc finger"/>
    <property type="match status" value="4"/>
</dbReference>
<keyword evidence="21" id="KW-1185">Reference proteome</keyword>
<dbReference type="CDD" id="cd15489">
    <property type="entry name" value="PHD_SF"/>
    <property type="match status" value="1"/>
</dbReference>
<dbReference type="EMBL" id="WJBH02000002">
    <property type="protein sequence ID" value="KAI9562707.1"/>
    <property type="molecule type" value="Genomic_DNA"/>
</dbReference>
<dbReference type="InterPro" id="IPR050777">
    <property type="entry name" value="SET2_Histone-Lys_MeTrsfase"/>
</dbReference>
<feature type="domain" description="PHD-type" evidence="15">
    <location>
        <begin position="559"/>
        <end position="604"/>
    </location>
</feature>
<dbReference type="InterPro" id="IPR001965">
    <property type="entry name" value="Znf_PHD"/>
</dbReference>
<keyword evidence="12" id="KW-0539">Nucleus</keyword>
<dbReference type="SMART" id="SM00317">
    <property type="entry name" value="SET"/>
    <property type="match status" value="1"/>
</dbReference>
<dbReference type="CDD" id="cd15567">
    <property type="entry name" value="PHD4_NSD"/>
    <property type="match status" value="1"/>
</dbReference>
<keyword evidence="3" id="KW-0158">Chromosome</keyword>
<dbReference type="InterPro" id="IPR013083">
    <property type="entry name" value="Znf_RING/FYVE/PHD"/>
</dbReference>
<keyword evidence="6" id="KW-0808">Transferase</keyword>
<feature type="domain" description="SET" evidence="16">
    <location>
        <begin position="796"/>
        <end position="913"/>
    </location>
</feature>
<dbReference type="GO" id="GO:0005694">
    <property type="term" value="C:chromosome"/>
    <property type="evidence" value="ECO:0007669"/>
    <property type="project" value="UniProtKB-SubCell"/>
</dbReference>
<dbReference type="InterPro" id="IPR000313">
    <property type="entry name" value="PWWP_dom"/>
</dbReference>
<proteinExistence type="predicted"/>
<keyword evidence="7" id="KW-0949">S-adenosyl-L-methionine</keyword>
<dbReference type="CDD" id="cd05838">
    <property type="entry name" value="PWWP_NSD_rpt2"/>
    <property type="match status" value="1"/>
</dbReference>